<evidence type="ECO:0000313" key="4">
    <source>
        <dbReference type="Proteomes" id="UP000625682"/>
    </source>
</evidence>
<feature type="region of interest" description="Disordered" evidence="1">
    <location>
        <begin position="45"/>
        <end position="93"/>
    </location>
</feature>
<comment type="caution">
    <text evidence="3">The sequence shown here is derived from an EMBL/GenBank/DDBJ whole genome shotgun (WGS) entry which is preliminary data.</text>
</comment>
<keyword evidence="2" id="KW-0472">Membrane</keyword>
<evidence type="ECO:0000256" key="1">
    <source>
        <dbReference type="SAM" id="MobiDB-lite"/>
    </source>
</evidence>
<keyword evidence="2" id="KW-0812">Transmembrane</keyword>
<reference evidence="3" key="2">
    <citation type="submission" date="2020-09" db="EMBL/GenBank/DDBJ databases">
        <authorList>
            <person name="Sun Q."/>
            <person name="Zhou Y."/>
        </authorList>
    </citation>
    <scope>NUCLEOTIDE SEQUENCE</scope>
    <source>
        <strain evidence="3">CGMCC 4.7272</strain>
    </source>
</reference>
<evidence type="ECO:0000256" key="2">
    <source>
        <dbReference type="SAM" id="Phobius"/>
    </source>
</evidence>
<evidence type="ECO:0000313" key="3">
    <source>
        <dbReference type="EMBL" id="GGJ66496.1"/>
    </source>
</evidence>
<reference evidence="3" key="1">
    <citation type="journal article" date="2014" name="Int. J. Syst. Evol. Microbiol.">
        <title>Complete genome sequence of Corynebacterium casei LMG S-19264T (=DSM 44701T), isolated from a smear-ripened cheese.</title>
        <authorList>
            <consortium name="US DOE Joint Genome Institute (JGI-PGF)"/>
            <person name="Walter F."/>
            <person name="Albersmeier A."/>
            <person name="Kalinowski J."/>
            <person name="Ruckert C."/>
        </authorList>
    </citation>
    <scope>NUCLEOTIDE SEQUENCE</scope>
    <source>
        <strain evidence="3">CGMCC 4.7272</strain>
    </source>
</reference>
<gene>
    <name evidence="3" type="ORF">GCM10012282_74420</name>
</gene>
<accession>A0A917ULS1</accession>
<name>A0A917ULS1_9ACTN</name>
<protein>
    <submittedName>
        <fullName evidence="3">Uncharacterized protein</fullName>
    </submittedName>
</protein>
<feature type="transmembrane region" description="Helical" evidence="2">
    <location>
        <begin position="12"/>
        <end position="35"/>
    </location>
</feature>
<feature type="compositionally biased region" description="Low complexity" evidence="1">
    <location>
        <begin position="45"/>
        <end position="62"/>
    </location>
</feature>
<dbReference type="AlphaFoldDB" id="A0A917ULS1"/>
<dbReference type="Proteomes" id="UP000625682">
    <property type="component" value="Unassembled WGS sequence"/>
</dbReference>
<sequence>MREVRSVGPMGSMWPVGVVYVRVITCALLILVAVFTATGCQLSPNGSADSSPDGSANGSAGDSAGGPSEGAVSGAAEGTAVDQRPTPPRPTGYGTVFLSIDECSSFGITSFTEVPCTSERAAARVVARHDGRVTDSPPCPATTDFVLHISEQRPAADEDGDGAVPQGYACMRKLQAPHPGDPGGGGGPRTIVGDCVYSAGRGEVRETACDGKSEKKPEYRVTEAVTERPDCPTSTALYVQLGGDRPVGCAKPV</sequence>
<feature type="region of interest" description="Disordered" evidence="1">
    <location>
        <begin position="208"/>
        <end position="227"/>
    </location>
</feature>
<dbReference type="EMBL" id="BMMU01000043">
    <property type="protein sequence ID" value="GGJ66496.1"/>
    <property type="molecule type" value="Genomic_DNA"/>
</dbReference>
<proteinExistence type="predicted"/>
<keyword evidence="2" id="KW-1133">Transmembrane helix</keyword>
<organism evidence="3 4">
    <name type="scientific">Streptomyces lacrimifluminis</name>
    <dbReference type="NCBI Taxonomy" id="1500077"/>
    <lineage>
        <taxon>Bacteria</taxon>
        <taxon>Bacillati</taxon>
        <taxon>Actinomycetota</taxon>
        <taxon>Actinomycetes</taxon>
        <taxon>Kitasatosporales</taxon>
        <taxon>Streptomycetaceae</taxon>
        <taxon>Streptomyces</taxon>
    </lineage>
</organism>
<keyword evidence="4" id="KW-1185">Reference proteome</keyword>